<dbReference type="AlphaFoldDB" id="A0A9X0CZS6"/>
<name>A0A9X0CZS6_9CNID</name>
<evidence type="ECO:0000313" key="2">
    <source>
        <dbReference type="EMBL" id="KAJ7379529.1"/>
    </source>
</evidence>
<evidence type="ECO:0000256" key="1">
    <source>
        <dbReference type="SAM" id="MobiDB-lite"/>
    </source>
</evidence>
<dbReference type="OrthoDB" id="5960642at2759"/>
<keyword evidence="3" id="KW-1185">Reference proteome</keyword>
<protein>
    <submittedName>
        <fullName evidence="2">Uncharacterized protein</fullName>
    </submittedName>
</protein>
<feature type="region of interest" description="Disordered" evidence="1">
    <location>
        <begin position="492"/>
        <end position="535"/>
    </location>
</feature>
<dbReference type="Proteomes" id="UP001163046">
    <property type="component" value="Unassembled WGS sequence"/>
</dbReference>
<organism evidence="2 3">
    <name type="scientific">Desmophyllum pertusum</name>
    <dbReference type="NCBI Taxonomy" id="174260"/>
    <lineage>
        <taxon>Eukaryota</taxon>
        <taxon>Metazoa</taxon>
        <taxon>Cnidaria</taxon>
        <taxon>Anthozoa</taxon>
        <taxon>Hexacorallia</taxon>
        <taxon>Scleractinia</taxon>
        <taxon>Caryophylliina</taxon>
        <taxon>Caryophylliidae</taxon>
        <taxon>Desmophyllum</taxon>
    </lineage>
</organism>
<evidence type="ECO:0000313" key="3">
    <source>
        <dbReference type="Proteomes" id="UP001163046"/>
    </source>
</evidence>
<gene>
    <name evidence="2" type="ORF">OS493_015320</name>
</gene>
<proteinExistence type="predicted"/>
<dbReference type="EMBL" id="MU826357">
    <property type="protein sequence ID" value="KAJ7379529.1"/>
    <property type="molecule type" value="Genomic_DNA"/>
</dbReference>
<feature type="region of interest" description="Disordered" evidence="1">
    <location>
        <begin position="304"/>
        <end position="359"/>
    </location>
</feature>
<reference evidence="2" key="1">
    <citation type="submission" date="2023-01" db="EMBL/GenBank/DDBJ databases">
        <title>Genome assembly of the deep-sea coral Lophelia pertusa.</title>
        <authorList>
            <person name="Herrera S."/>
            <person name="Cordes E."/>
        </authorList>
    </citation>
    <scope>NUCLEOTIDE SEQUENCE</scope>
    <source>
        <strain evidence="2">USNM1676648</strain>
        <tissue evidence="2">Polyp</tissue>
    </source>
</reference>
<feature type="compositionally biased region" description="Polar residues" evidence="1">
    <location>
        <begin position="304"/>
        <end position="333"/>
    </location>
</feature>
<accession>A0A9X0CZS6</accession>
<feature type="compositionally biased region" description="Acidic residues" evidence="1">
    <location>
        <begin position="339"/>
        <end position="353"/>
    </location>
</feature>
<comment type="caution">
    <text evidence="2">The sequence shown here is derived from an EMBL/GenBank/DDBJ whole genome shotgun (WGS) entry which is preliminary data.</text>
</comment>
<sequence>MYGHIPPNALHSPPMGNEQVVFFTPTPGLSPSPNMYAAPNPMAPSPMQFSAQGTPQVTGMPPSAAYGCGPVIGLQVPMWAHVPQTPPTVIGNMMPYPTQPLQYQPCFMPPLQHTNHGMYFNSQVQSYSIVPQQYIPVANRGFRQHVTMGQPPNVPYIMHHDYVPVANSGFTAHAMGGAPSLHPQFVPSDLHTREALYEMSTVQQAHYVPQYPKPVQQIPAFVQRRPAIFNQQASVAREEREIPKILPNSEEQCGINVVHSLQEEQSSEKHKPVSCPRSDANTVAIVCEPAPTPLHLHLLDDTESMQTDVSHSPSETTLVPSPSSSDGVQTVCNSPPVESDTEEDELTATEDDQIPTKDTRVEVTLLPHSTVEVCYLDNYVEKLEPEQPYDNATIQPASNQERYNSSGQTKPLMKEELCSVQNMDISSSFLVTQGSEVTSKHSFSKDSAETCISSENISSANQNQRHPNKQSIRSLIDTPVYNTAHSRVLSQISKPNSSSARPHKGIANHPSSTTHFKQLFTEPVPFSTKKDDKGS</sequence>